<evidence type="ECO:0000256" key="2">
    <source>
        <dbReference type="ARBA" id="ARBA00010792"/>
    </source>
</evidence>
<evidence type="ECO:0000256" key="4">
    <source>
        <dbReference type="ARBA" id="ARBA00022692"/>
    </source>
</evidence>
<organism evidence="10 11">
    <name type="scientific">Serratia sp. (strain ATCC 39006)</name>
    <name type="common">Prodigiosinella confusarubida</name>
    <dbReference type="NCBI Taxonomy" id="104623"/>
    <lineage>
        <taxon>Bacteria</taxon>
        <taxon>Pseudomonadati</taxon>
        <taxon>Pseudomonadota</taxon>
        <taxon>Gammaproteobacteria</taxon>
        <taxon>Enterobacterales</taxon>
        <taxon>Pectobacteriaceae</taxon>
        <taxon>Prodigiosinella</taxon>
    </lineage>
</organism>
<feature type="domain" description="VTT" evidence="8">
    <location>
        <begin position="49"/>
        <end position="173"/>
    </location>
</feature>
<name>A0A2I5TPC8_SERS3</name>
<comment type="subcellular location">
    <subcellularLocation>
        <location evidence="1 7">Cell membrane</location>
        <topology evidence="1 7">Multi-pass membrane protein</topology>
    </subcellularLocation>
</comment>
<dbReference type="Pfam" id="PF09335">
    <property type="entry name" value="VTT_dom"/>
    <property type="match status" value="1"/>
</dbReference>
<keyword evidence="3 7" id="KW-1003">Cell membrane</keyword>
<keyword evidence="4 7" id="KW-0812">Transmembrane</keyword>
<reference evidence="10" key="4">
    <citation type="submission" date="2017-11" db="EMBL/GenBank/DDBJ databases">
        <title>Complete genome sequence of Serratia sp. ATCC 39006.</title>
        <authorList>
            <person name="Hampton H.G."/>
            <person name="Jackson S.A."/>
            <person name="Jauregui R."/>
            <person name="Poulter G.T.M."/>
            <person name="Salmond G.P.C."/>
            <person name="Fineran P.C."/>
        </authorList>
    </citation>
    <scope>NUCLEOTIDE SEQUENCE</scope>
    <source>
        <strain evidence="10">ATCC 39006</strain>
    </source>
</reference>
<keyword evidence="6 7" id="KW-0472">Membrane</keyword>
<feature type="transmembrane region" description="Helical" evidence="7">
    <location>
        <begin position="122"/>
        <end position="144"/>
    </location>
</feature>
<dbReference type="AlphaFoldDB" id="A0A2I5TPC8"/>
<proteinExistence type="inferred from homology"/>
<protein>
    <submittedName>
        <fullName evidence="10">DedA family protein</fullName>
    </submittedName>
</protein>
<dbReference type="KEGG" id="serq:CWC46_21200"/>
<sequence>MSETLNHILHALLANDVTALSHPGMMWGISIVLFIAILLENGFLPLSFLPGDTLLILAGALISRGVLPFFPTFPLLVIASAMGYWLSYLQGKWLHSMPRVQRWLAHSPSRYHQRAHMLFSRYGLLALLFGRFLGFVRTLLPLLAGMSTLSHSRFQLYNWLGALVWVYIMTKLGGMITAIPKLPHHSNLVMEILIILPGVFLVAGVVTATLLVWRKRRQINK</sequence>
<evidence type="ECO:0000313" key="12">
    <source>
        <dbReference type="Proteomes" id="UP000233778"/>
    </source>
</evidence>
<reference evidence="10" key="2">
    <citation type="submission" date="2013-09" db="EMBL/GenBank/DDBJ databases">
        <authorList>
            <person name="Wang G."/>
            <person name="Yang Y."/>
            <person name="Su Y."/>
        </authorList>
    </citation>
    <scope>NUCLEOTIDE SEQUENCE</scope>
    <source>
        <strain evidence="10">ATCC 39006</strain>
    </source>
</reference>
<dbReference type="KEGG" id="sera:Ser39006_021195"/>
<reference evidence="10 11" key="1">
    <citation type="journal article" date="2013" name="Genome Announc.">
        <title>Draft genome sequence of Serratia sp. strain ATCC 39006, a model bacterium for analysis of the biosynthesis and regulation of prodigiosin, a carbapenem, and gas vesicles.</title>
        <authorList>
            <person name="Fineran P.C."/>
            <person name="Iglesias Cans M.C."/>
            <person name="Ramsay J.P."/>
            <person name="Wilf N.M."/>
            <person name="Cossyleon D."/>
            <person name="McNeil M.B."/>
            <person name="Williamson N.R."/>
            <person name="Monson R.E."/>
            <person name="Becher S.A."/>
            <person name="Stanton J.A."/>
            <person name="Brugger K."/>
            <person name="Brown S.D."/>
            <person name="Salmond G.P."/>
        </authorList>
    </citation>
    <scope>NUCLEOTIDE SEQUENCE [LARGE SCALE GENOMIC DNA]</scope>
    <source>
        <strain evidence="10">ATCC 39006</strain>
        <strain evidence="11">ATCC 39006 / SC 11482</strain>
    </source>
</reference>
<evidence type="ECO:0000256" key="3">
    <source>
        <dbReference type="ARBA" id="ARBA00022475"/>
    </source>
</evidence>
<feature type="transmembrane region" description="Helical" evidence="7">
    <location>
        <begin position="25"/>
        <end position="44"/>
    </location>
</feature>
<feature type="transmembrane region" description="Helical" evidence="7">
    <location>
        <begin position="192"/>
        <end position="213"/>
    </location>
</feature>
<dbReference type="Proteomes" id="UP000233778">
    <property type="component" value="Chromosome"/>
</dbReference>
<dbReference type="RefSeq" id="WP_021014540.1">
    <property type="nucleotide sequence ID" value="NZ_CP025084.1"/>
</dbReference>
<feature type="transmembrane region" description="Helical" evidence="7">
    <location>
        <begin position="156"/>
        <end position="180"/>
    </location>
</feature>
<dbReference type="PANTHER" id="PTHR30353:SF11">
    <property type="entry name" value="INNER MEMBRANE PROTEIN YQJA"/>
    <property type="match status" value="1"/>
</dbReference>
<evidence type="ECO:0000259" key="8">
    <source>
        <dbReference type="Pfam" id="PF09335"/>
    </source>
</evidence>
<gene>
    <name evidence="9" type="ORF">CWC46_21200</name>
    <name evidence="10" type="ORF">Ser39006_021195</name>
</gene>
<accession>A0A2I5TPC8</accession>
<evidence type="ECO:0000313" key="9">
    <source>
        <dbReference type="EMBL" id="AUH02086.1"/>
    </source>
</evidence>
<keyword evidence="5 7" id="KW-1133">Transmembrane helix</keyword>
<evidence type="ECO:0000256" key="6">
    <source>
        <dbReference type="ARBA" id="ARBA00023136"/>
    </source>
</evidence>
<keyword evidence="11" id="KW-1185">Reference proteome</keyword>
<dbReference type="EMBL" id="CP025084">
    <property type="protein sequence ID" value="AUH06407.1"/>
    <property type="molecule type" value="Genomic_DNA"/>
</dbReference>
<dbReference type="OrthoDB" id="13976at2"/>
<evidence type="ECO:0000256" key="1">
    <source>
        <dbReference type="ARBA" id="ARBA00004651"/>
    </source>
</evidence>
<evidence type="ECO:0000313" key="11">
    <source>
        <dbReference type="Proteomes" id="UP000017700"/>
    </source>
</evidence>
<feature type="transmembrane region" description="Helical" evidence="7">
    <location>
        <begin position="65"/>
        <end position="86"/>
    </location>
</feature>
<reference evidence="9 12" key="3">
    <citation type="submission" date="2017-11" db="EMBL/GenBank/DDBJ databases">
        <title>Complete genome sequence of Serratia sp. ATCC 39006 LacA.</title>
        <authorList>
            <person name="Hampton H.G."/>
            <person name="Jackson S.A."/>
            <person name="Jauregui R."/>
            <person name="Poulter G.T.M."/>
            <person name="Salmond G.P.C."/>
            <person name="Fineran P.C."/>
        </authorList>
    </citation>
    <scope>NUCLEOTIDE SEQUENCE [LARGE SCALE GENOMIC DNA]</scope>
    <source>
        <strain evidence="9 12">ATCC 39006</strain>
    </source>
</reference>
<evidence type="ECO:0000313" key="10">
    <source>
        <dbReference type="EMBL" id="AUH06407.1"/>
    </source>
</evidence>
<dbReference type="GO" id="GO:0005886">
    <property type="term" value="C:plasma membrane"/>
    <property type="evidence" value="ECO:0007669"/>
    <property type="project" value="UniProtKB-SubCell"/>
</dbReference>
<dbReference type="PANTHER" id="PTHR30353">
    <property type="entry name" value="INNER MEMBRANE PROTEIN DEDA-RELATED"/>
    <property type="match status" value="1"/>
</dbReference>
<evidence type="ECO:0000256" key="7">
    <source>
        <dbReference type="RuleBase" id="RU367016"/>
    </source>
</evidence>
<dbReference type="STRING" id="104623.Ser39006_01270"/>
<dbReference type="InterPro" id="IPR032818">
    <property type="entry name" value="DedA-like"/>
</dbReference>
<dbReference type="InterPro" id="IPR032816">
    <property type="entry name" value="VTT_dom"/>
</dbReference>
<evidence type="ECO:0000256" key="5">
    <source>
        <dbReference type="ARBA" id="ARBA00022989"/>
    </source>
</evidence>
<dbReference type="EMBL" id="CP025085">
    <property type="protein sequence ID" value="AUH02086.1"/>
    <property type="molecule type" value="Genomic_DNA"/>
</dbReference>
<comment type="similarity">
    <text evidence="2 7">Belongs to the DedA family.</text>
</comment>
<dbReference type="Proteomes" id="UP000017700">
    <property type="component" value="Chromosome"/>
</dbReference>